<sequence length="334" mass="36354">MAHRFFKYCIGLAGIVALSSFFVPEQAIASQLFPEVVLSSEEEAGDALKNDVVCLDISQGDIYISSEGYSREDDGTLTAFEGVYRISGNSREDYGIYILDGIHTVILDDLTIDQRTLRQCCPMIVGEDCDLTLYLHGDNVLFAGAGYSGLVVRDGASVDIQGFGLGSIALMAYPENTGEGLVGTSAIDVEEDACIQYPETIGDEDEIDIYTGDNRLSPERACTYNEEPYLQITYSVSHRCTVLSPEADCTHSQYCLECGREVRGKTPHIIGSAATCTEGATCSVCGETVGDALGHRGVWKLDQVSGNGRYRREVMICTVCHETLYRTVDTGENK</sequence>
<dbReference type="RefSeq" id="WP_183770783.1">
    <property type="nucleotide sequence ID" value="NZ_JACHFW010000001.1"/>
</dbReference>
<dbReference type="Proteomes" id="UP000543642">
    <property type="component" value="Unassembled WGS sequence"/>
</dbReference>
<evidence type="ECO:0000313" key="3">
    <source>
        <dbReference type="Proteomes" id="UP000543642"/>
    </source>
</evidence>
<keyword evidence="1" id="KW-0732">Signal</keyword>
<dbReference type="AlphaFoldDB" id="A0A7W8H7I6"/>
<gene>
    <name evidence="2" type="ORF">HNP82_000348</name>
</gene>
<protein>
    <submittedName>
        <fullName evidence="2">Uncharacterized protein</fullName>
    </submittedName>
</protein>
<feature type="signal peptide" evidence="1">
    <location>
        <begin position="1"/>
        <end position="29"/>
    </location>
</feature>
<proteinExistence type="predicted"/>
<keyword evidence="3" id="KW-1185">Reference proteome</keyword>
<feature type="chain" id="PRO_5031043388" evidence="1">
    <location>
        <begin position="30"/>
        <end position="334"/>
    </location>
</feature>
<dbReference type="EMBL" id="JACHFW010000001">
    <property type="protein sequence ID" value="MBB5263254.1"/>
    <property type="molecule type" value="Genomic_DNA"/>
</dbReference>
<reference evidence="2 3" key="1">
    <citation type="submission" date="2020-08" db="EMBL/GenBank/DDBJ databases">
        <title>Genomic Encyclopedia of Type Strains, Phase IV (KMG-IV): sequencing the most valuable type-strain genomes for metagenomic binning, comparative biology and taxonomic classification.</title>
        <authorList>
            <person name="Goeker M."/>
        </authorList>
    </citation>
    <scope>NUCLEOTIDE SEQUENCE [LARGE SCALE GENOMIC DNA]</scope>
    <source>
        <strain evidence="2 3">DSM 106146</strain>
    </source>
</reference>
<comment type="caution">
    <text evidence="2">The sequence shown here is derived from an EMBL/GenBank/DDBJ whole genome shotgun (WGS) entry which is preliminary data.</text>
</comment>
<name>A0A7W8H7I6_9FIRM</name>
<accession>A0A7W8H7I6</accession>
<organism evidence="2 3">
    <name type="scientific">Catenibacillus scindens</name>
    <dbReference type="NCBI Taxonomy" id="673271"/>
    <lineage>
        <taxon>Bacteria</taxon>
        <taxon>Bacillati</taxon>
        <taxon>Bacillota</taxon>
        <taxon>Clostridia</taxon>
        <taxon>Lachnospirales</taxon>
        <taxon>Lachnospiraceae</taxon>
        <taxon>Catenibacillus</taxon>
    </lineage>
</organism>
<evidence type="ECO:0000313" key="2">
    <source>
        <dbReference type="EMBL" id="MBB5263254.1"/>
    </source>
</evidence>
<evidence type="ECO:0000256" key="1">
    <source>
        <dbReference type="SAM" id="SignalP"/>
    </source>
</evidence>